<evidence type="ECO:0000256" key="5">
    <source>
        <dbReference type="ARBA" id="ARBA00023128"/>
    </source>
</evidence>
<comment type="subcellular location">
    <subcellularLocation>
        <location evidence="2">Endoplasmic reticulum</location>
    </subcellularLocation>
    <subcellularLocation>
        <location evidence="3">Membrane</location>
    </subcellularLocation>
    <subcellularLocation>
        <location evidence="1">Mitochondrion</location>
    </subcellularLocation>
</comment>
<evidence type="ECO:0000256" key="3">
    <source>
        <dbReference type="ARBA" id="ARBA00004370"/>
    </source>
</evidence>
<evidence type="ECO:0000313" key="9">
    <source>
        <dbReference type="Proteomes" id="UP001497444"/>
    </source>
</evidence>
<keyword evidence="6" id="KW-0472">Membrane</keyword>
<name>A0ABP0WA46_9BRYO</name>
<protein>
    <recommendedName>
        <fullName evidence="7">DUF676 domain-containing protein</fullName>
    </recommendedName>
</protein>
<dbReference type="PANTHER" id="PTHR48182:SF2">
    <property type="entry name" value="PROTEIN SERAC1"/>
    <property type="match status" value="1"/>
</dbReference>
<reference evidence="8" key="1">
    <citation type="submission" date="2024-02" db="EMBL/GenBank/DDBJ databases">
        <authorList>
            <consortium name="ELIXIR-Norway"/>
            <consortium name="Elixir Norway"/>
        </authorList>
    </citation>
    <scope>NUCLEOTIDE SEQUENCE</scope>
</reference>
<keyword evidence="4" id="KW-0256">Endoplasmic reticulum</keyword>
<evidence type="ECO:0000259" key="7">
    <source>
        <dbReference type="Pfam" id="PF05057"/>
    </source>
</evidence>
<feature type="domain" description="DUF676" evidence="7">
    <location>
        <begin position="60"/>
        <end position="203"/>
    </location>
</feature>
<proteinExistence type="predicted"/>
<dbReference type="InterPro" id="IPR029058">
    <property type="entry name" value="AB_hydrolase_fold"/>
</dbReference>
<keyword evidence="9" id="KW-1185">Reference proteome</keyword>
<evidence type="ECO:0000256" key="4">
    <source>
        <dbReference type="ARBA" id="ARBA00022824"/>
    </source>
</evidence>
<dbReference type="EMBL" id="OZ020109">
    <property type="protein sequence ID" value="CAK9262392.1"/>
    <property type="molecule type" value="Genomic_DNA"/>
</dbReference>
<dbReference type="InterPro" id="IPR007751">
    <property type="entry name" value="DUF676_lipase-like"/>
</dbReference>
<evidence type="ECO:0000256" key="1">
    <source>
        <dbReference type="ARBA" id="ARBA00004173"/>
    </source>
</evidence>
<evidence type="ECO:0000256" key="2">
    <source>
        <dbReference type="ARBA" id="ARBA00004240"/>
    </source>
</evidence>
<evidence type="ECO:0000256" key="6">
    <source>
        <dbReference type="ARBA" id="ARBA00023136"/>
    </source>
</evidence>
<evidence type="ECO:0000313" key="8">
    <source>
        <dbReference type="EMBL" id="CAK9262392.1"/>
    </source>
</evidence>
<sequence length="281" mass="31842">MSFEQNLQEKLLELADREQKLKRKQQQEAGFVSKQIAPIIPVKRLYPTNGKDDDKATFDVIFVHGLKIDAGTDLEETWRNKDNILWPQKWLPEDLEKIRVFSFSYDAEATKWFSQDNTDDVEDIGENLLQNVVWGSEGIGSRPFALVGHSFGGLVIKALVNEARRSSGRAERNSSDGRAISKAKEFLKNLKLVVFYAVPHSGADAESLTDYVNYCSGRAASWLPENMKPFSRRMAKMSVMMEDAFYNKKINVYAFGEGQPTYRGKVAGHCSNEMTRCIVVI</sequence>
<dbReference type="Gene3D" id="3.40.50.1820">
    <property type="entry name" value="alpha/beta hydrolase"/>
    <property type="match status" value="1"/>
</dbReference>
<accession>A0ABP0WA46</accession>
<organism evidence="8 9">
    <name type="scientific">Sphagnum jensenii</name>
    <dbReference type="NCBI Taxonomy" id="128206"/>
    <lineage>
        <taxon>Eukaryota</taxon>
        <taxon>Viridiplantae</taxon>
        <taxon>Streptophyta</taxon>
        <taxon>Embryophyta</taxon>
        <taxon>Bryophyta</taxon>
        <taxon>Sphagnophytina</taxon>
        <taxon>Sphagnopsida</taxon>
        <taxon>Sphagnales</taxon>
        <taxon>Sphagnaceae</taxon>
        <taxon>Sphagnum</taxon>
    </lineage>
</organism>
<dbReference type="SUPFAM" id="SSF53474">
    <property type="entry name" value="alpha/beta-Hydrolases"/>
    <property type="match status" value="1"/>
</dbReference>
<dbReference type="InterPro" id="IPR052374">
    <property type="entry name" value="SERAC1"/>
</dbReference>
<gene>
    <name evidence="8" type="ORF">CSSPJE1EN1_LOCUS7870</name>
</gene>
<dbReference type="Proteomes" id="UP001497444">
    <property type="component" value="Chromosome 14"/>
</dbReference>
<dbReference type="PANTHER" id="PTHR48182">
    <property type="entry name" value="PROTEIN SERAC1"/>
    <property type="match status" value="1"/>
</dbReference>
<dbReference type="Pfam" id="PF05057">
    <property type="entry name" value="DUF676"/>
    <property type="match status" value="1"/>
</dbReference>
<keyword evidence="5" id="KW-0496">Mitochondrion</keyword>